<dbReference type="EMBL" id="JAUEPN010000005">
    <property type="protein sequence ID" value="KAK3293928.1"/>
    <property type="molecule type" value="Genomic_DNA"/>
</dbReference>
<reference evidence="2" key="1">
    <citation type="journal article" date="2023" name="Mol. Phylogenet. Evol.">
        <title>Genome-scale phylogeny and comparative genomics of the fungal order Sordariales.</title>
        <authorList>
            <person name="Hensen N."/>
            <person name="Bonometti L."/>
            <person name="Westerberg I."/>
            <person name="Brannstrom I.O."/>
            <person name="Guillou S."/>
            <person name="Cros-Aarteil S."/>
            <person name="Calhoun S."/>
            <person name="Haridas S."/>
            <person name="Kuo A."/>
            <person name="Mondo S."/>
            <person name="Pangilinan J."/>
            <person name="Riley R."/>
            <person name="LaButti K."/>
            <person name="Andreopoulos B."/>
            <person name="Lipzen A."/>
            <person name="Chen C."/>
            <person name="Yan M."/>
            <person name="Daum C."/>
            <person name="Ng V."/>
            <person name="Clum A."/>
            <person name="Steindorff A."/>
            <person name="Ohm R.A."/>
            <person name="Martin F."/>
            <person name="Silar P."/>
            <person name="Natvig D.O."/>
            <person name="Lalanne C."/>
            <person name="Gautier V."/>
            <person name="Ament-Velasquez S.L."/>
            <person name="Kruys A."/>
            <person name="Hutchinson M.I."/>
            <person name="Powell A.J."/>
            <person name="Barry K."/>
            <person name="Miller A.N."/>
            <person name="Grigoriev I.V."/>
            <person name="Debuchy R."/>
            <person name="Gladieux P."/>
            <person name="Hiltunen Thoren M."/>
            <person name="Johannesson H."/>
        </authorList>
    </citation>
    <scope>NUCLEOTIDE SEQUENCE</scope>
    <source>
        <strain evidence="2">CBS 168.71</strain>
    </source>
</reference>
<evidence type="ECO:0000313" key="3">
    <source>
        <dbReference type="Proteomes" id="UP001278766"/>
    </source>
</evidence>
<feature type="region of interest" description="Disordered" evidence="1">
    <location>
        <begin position="1"/>
        <end position="47"/>
    </location>
</feature>
<proteinExistence type="predicted"/>
<protein>
    <submittedName>
        <fullName evidence="2">Uncharacterized protein</fullName>
    </submittedName>
</protein>
<name>A0AAE0LQN0_9PEZI</name>
<feature type="compositionally biased region" description="Low complexity" evidence="1">
    <location>
        <begin position="1"/>
        <end position="25"/>
    </location>
</feature>
<dbReference type="GeneID" id="87844486"/>
<evidence type="ECO:0000256" key="1">
    <source>
        <dbReference type="SAM" id="MobiDB-lite"/>
    </source>
</evidence>
<feature type="compositionally biased region" description="Pro residues" evidence="1">
    <location>
        <begin position="26"/>
        <end position="46"/>
    </location>
</feature>
<dbReference type="AlphaFoldDB" id="A0AAE0LQN0"/>
<dbReference type="Proteomes" id="UP001278766">
    <property type="component" value="Unassembled WGS sequence"/>
</dbReference>
<comment type="caution">
    <text evidence="2">The sequence shown here is derived from an EMBL/GenBank/DDBJ whole genome shotgun (WGS) entry which is preliminary data.</text>
</comment>
<keyword evidence="3" id="KW-1185">Reference proteome</keyword>
<dbReference type="RefSeq" id="XP_062657442.1">
    <property type="nucleotide sequence ID" value="XM_062807538.1"/>
</dbReference>
<reference evidence="2" key="2">
    <citation type="submission" date="2023-06" db="EMBL/GenBank/DDBJ databases">
        <authorList>
            <consortium name="Lawrence Berkeley National Laboratory"/>
            <person name="Haridas S."/>
            <person name="Hensen N."/>
            <person name="Bonometti L."/>
            <person name="Westerberg I."/>
            <person name="Brannstrom I.O."/>
            <person name="Guillou S."/>
            <person name="Cros-Aarteil S."/>
            <person name="Calhoun S."/>
            <person name="Kuo A."/>
            <person name="Mondo S."/>
            <person name="Pangilinan J."/>
            <person name="Riley R."/>
            <person name="Labutti K."/>
            <person name="Andreopoulos B."/>
            <person name="Lipzen A."/>
            <person name="Chen C."/>
            <person name="Yanf M."/>
            <person name="Daum C."/>
            <person name="Ng V."/>
            <person name="Clum A."/>
            <person name="Steindorff A."/>
            <person name="Ohm R."/>
            <person name="Martin F."/>
            <person name="Silar P."/>
            <person name="Natvig D."/>
            <person name="Lalanne C."/>
            <person name="Gautier V."/>
            <person name="Ament-Velasquez S.L."/>
            <person name="Kruys A."/>
            <person name="Hutchinson M.I."/>
            <person name="Powell A.J."/>
            <person name="Barry K."/>
            <person name="Miller A.N."/>
            <person name="Grigoriev I.V."/>
            <person name="Debuchy R."/>
            <person name="Gladieux P."/>
            <person name="Thoren M.H."/>
            <person name="Johannesson H."/>
        </authorList>
    </citation>
    <scope>NUCLEOTIDE SEQUENCE</scope>
    <source>
        <strain evidence="2">CBS 168.71</strain>
    </source>
</reference>
<evidence type="ECO:0000313" key="2">
    <source>
        <dbReference type="EMBL" id="KAK3293928.1"/>
    </source>
</evidence>
<organism evidence="2 3">
    <name type="scientific">Chaetomium fimeti</name>
    <dbReference type="NCBI Taxonomy" id="1854472"/>
    <lineage>
        <taxon>Eukaryota</taxon>
        <taxon>Fungi</taxon>
        <taxon>Dikarya</taxon>
        <taxon>Ascomycota</taxon>
        <taxon>Pezizomycotina</taxon>
        <taxon>Sordariomycetes</taxon>
        <taxon>Sordariomycetidae</taxon>
        <taxon>Sordariales</taxon>
        <taxon>Chaetomiaceae</taxon>
        <taxon>Chaetomium</taxon>
    </lineage>
</organism>
<sequence length="259" mass="27927">MATTSTADTGPTTTTNNPLPQTAQTPRPPQTPQAPQTPQPPQPPILLPVSHARDILPTPSAALRRCAAYLRARHRFWDAFPRGVYTRLPTPGTDLECGLHALILSARYQLSSPSSSSSVSGVTREGKVVGVRVPTLEELRAVYESEVVQGENANVGMGNGCWFTADQLAAVFAAWGKRFLGGEGVRCQMGWVMERDEEVGVEGWPVMMNTPEVDTGEVGEGIVRVWVWNDGGSLRGGVGHFEGIRRPSEEEVAAVEGLE</sequence>
<accession>A0AAE0LQN0</accession>
<gene>
    <name evidence="2" type="ORF">B0H64DRAFT_462240</name>
</gene>